<evidence type="ECO:0000313" key="20">
    <source>
        <dbReference type="Proteomes" id="UP001321473"/>
    </source>
</evidence>
<evidence type="ECO:0000256" key="6">
    <source>
        <dbReference type="ARBA" id="ARBA00022729"/>
    </source>
</evidence>
<dbReference type="NCBIfam" id="TIGR00917">
    <property type="entry name" value="2A060601"/>
    <property type="match status" value="1"/>
</dbReference>
<dbReference type="Gene3D" id="1.20.1640.10">
    <property type="entry name" value="Multidrug efflux transporter AcrB transmembrane domain"/>
    <property type="match status" value="2"/>
</dbReference>
<keyword evidence="12" id="KW-1207">Sterol metabolism</keyword>
<feature type="transmembrane region" description="Helical" evidence="16">
    <location>
        <begin position="1168"/>
        <end position="1189"/>
    </location>
</feature>
<comment type="caution">
    <text evidence="19">The sequence shown here is derived from an EMBL/GenBank/DDBJ whole genome shotgun (WGS) entry which is preliminary data.</text>
</comment>
<feature type="transmembrane region" description="Helical" evidence="16">
    <location>
        <begin position="1195"/>
        <end position="1220"/>
    </location>
</feature>
<evidence type="ECO:0000256" key="10">
    <source>
        <dbReference type="ARBA" id="ARBA00023136"/>
    </source>
</evidence>
<evidence type="ECO:0000256" key="8">
    <source>
        <dbReference type="ARBA" id="ARBA00023055"/>
    </source>
</evidence>
<feature type="domain" description="SSD" evidence="18">
    <location>
        <begin position="662"/>
        <end position="827"/>
    </location>
</feature>
<evidence type="ECO:0000256" key="5">
    <source>
        <dbReference type="ARBA" id="ARBA00022692"/>
    </source>
</evidence>
<feature type="transmembrane region" description="Helical" evidence="16">
    <location>
        <begin position="803"/>
        <end position="827"/>
    </location>
</feature>
<feature type="transmembrane region" description="Helical" evidence="16">
    <location>
        <begin position="399"/>
        <end position="421"/>
    </location>
</feature>
<keyword evidence="13" id="KW-0325">Glycoprotein</keyword>
<reference evidence="19 20" key="1">
    <citation type="journal article" date="2023" name="Arcadia Sci">
        <title>De novo assembly of a long-read Amblyomma americanum tick genome.</title>
        <authorList>
            <person name="Chou S."/>
            <person name="Poskanzer K.E."/>
            <person name="Rollins M."/>
            <person name="Thuy-Boun P.S."/>
        </authorList>
    </citation>
    <scope>NUCLEOTIDE SEQUENCE [LARGE SCALE GENOMIC DNA]</scope>
    <source>
        <strain evidence="19">F_SG_1</strain>
        <tissue evidence="19">Salivary glands</tissue>
    </source>
</reference>
<keyword evidence="6 17" id="KW-0732">Signal</keyword>
<keyword evidence="20" id="KW-1185">Reference proteome</keyword>
<evidence type="ECO:0000256" key="16">
    <source>
        <dbReference type="SAM" id="Phobius"/>
    </source>
</evidence>
<dbReference type="InterPro" id="IPR053958">
    <property type="entry name" value="HMGCR/SNAP/NPC1-like_SSD"/>
</dbReference>
<feature type="transmembrane region" description="Helical" evidence="16">
    <location>
        <begin position="1241"/>
        <end position="1260"/>
    </location>
</feature>
<evidence type="ECO:0000256" key="13">
    <source>
        <dbReference type="ARBA" id="ARBA00023180"/>
    </source>
</evidence>
<dbReference type="GO" id="GO:0030299">
    <property type="term" value="P:intestinal cholesterol absorption"/>
    <property type="evidence" value="ECO:0007669"/>
    <property type="project" value="TreeGrafter"/>
</dbReference>
<feature type="transmembrane region" description="Helical" evidence="16">
    <location>
        <begin position="317"/>
        <end position="339"/>
    </location>
</feature>
<dbReference type="InterPro" id="IPR053956">
    <property type="entry name" value="NPC1_MLD"/>
</dbReference>
<dbReference type="FunFam" id="1.20.1640.10:FF:000008">
    <property type="entry name" value="NPC intracellular cholesterol transporter 1"/>
    <property type="match status" value="1"/>
</dbReference>
<organism evidence="19 20">
    <name type="scientific">Amblyomma americanum</name>
    <name type="common">Lone star tick</name>
    <dbReference type="NCBI Taxonomy" id="6943"/>
    <lineage>
        <taxon>Eukaryota</taxon>
        <taxon>Metazoa</taxon>
        <taxon>Ecdysozoa</taxon>
        <taxon>Arthropoda</taxon>
        <taxon>Chelicerata</taxon>
        <taxon>Arachnida</taxon>
        <taxon>Acari</taxon>
        <taxon>Parasitiformes</taxon>
        <taxon>Ixodida</taxon>
        <taxon>Ixodoidea</taxon>
        <taxon>Ixodidae</taxon>
        <taxon>Amblyomminae</taxon>
        <taxon>Amblyomma</taxon>
    </lineage>
</organism>
<dbReference type="GO" id="GO:0008203">
    <property type="term" value="P:cholesterol metabolic process"/>
    <property type="evidence" value="ECO:0007669"/>
    <property type="project" value="UniProtKB-KW"/>
</dbReference>
<comment type="similarity">
    <text evidence="2">Belongs to the patched family.</text>
</comment>
<dbReference type="Pfam" id="PF12349">
    <property type="entry name" value="Sterol-sensing"/>
    <property type="match status" value="1"/>
</dbReference>
<sequence length="1308" mass="143052">MRLLIACALAVFTCGDGECSRSRLHFSRLVLCELFRRKIAFLKGKKKTKPKKPSPTVCCCHSSYSAYSELIKLPLASATAPQCVMRGACGIDPLTDKDMPCVDHGPPKAVNSSSWEALQGVCPDLVSGKENLLCCDDGQVGVLVNNLNLMHSMISGCPSCFFNLARVFCTITCSPQQETFLEVTQFNKTSQAVAEVNYYITQRYAEGSFSSCSGLDADILGILCGSFSTDCGPETLLMALGMHDGLHSPFQIDFVFTDVPVVAHNHTYNPMNATYKKCSEPGAPGQAPCTCATCRESCSVPNYPMPHGPWKVSGINGYYLVLAIVYAIFFAVVVTLYFVKRSRKSQALGGCLNASTSAECGDDAPLYAKESSASKGGRFQRAMVAGFARWGQLCARRPFTVILVSVLAVAICCAGLIFFTIRTNPVELWSAPGSRARLERNQFNEEFGPFYRIEQVVITRNGGQSFPYTLHLKRFNLTVNFGNVFDKEFLHQVASLQEKLLGLSVEHEGKNITLEDICFSPLSNGKCMIQSPLNWFQNNASLLDQEYNNKTYLDHLYYCFSSPLSPMDDAFGGVPCLGQYGGPVLPFVGLGSIVGDQYSSASALVLTILVNNNVNASVLGPAIAWEREFIKTLKSFSNPNMSIAFLSESSVEDELERESRSDVFTVLLSYFVMFVYVSLALGQYRSCRTALVDSQVTLGLAGVVIVLASVASSLGLFSYFGTPATLIIIEVIPFLVLAVGVDNIFILVQGFQRDDGSEDEPVEDKVARVVGNLGPSLLLASFSEATCFFLGGLSTMPAVRTFALYAGLALLLDFALQMTCFVALLTLDARRQMSQRLDVCCCISGSNSIMIEDESSEGFLYRGFAHHYAPFLMKGPVRLIVLLVFVGWTCLSCGALTNTRIGLDQEISMPLDSYLQDYFHMQKTALAVGPPLYFVVQPGYNYTHFEDQSLICGSPGCSSQSLQSQISLAAMYSNVTKISEPPFSWIDDYFTWTKTPACCEMDNATMAFCPRNHTRPKSCVPCLSKQPHQERPVGGTFSRFLLDFLDDNPDANCPKGGHAAYANAVQIYSKNSSQVGATQFMTYHTALANSEDFTLALRMARFVADNVTDELQAFSSAHNATVFPYSIFHVFYEQYLTIEAESAVHLSISLVGIFGITFLLLDLNLKAAAIVCLTIIMILVDLLGIMYFWDIALNAVSLVNLVMAVGISVEFCSHIVRAFLVSGQTCRVMRSQESLATMGSSVLSGITLTKFGGVLVLAFSKSQLFRVFYFRMYLSIVLVGAAHGLVFLPVLLSYIGPFKSKPASSAPH</sequence>
<evidence type="ECO:0000256" key="7">
    <source>
        <dbReference type="ARBA" id="ARBA00022989"/>
    </source>
</evidence>
<keyword evidence="11" id="KW-1015">Disulfide bond</keyword>
<feature type="signal peptide" evidence="17">
    <location>
        <begin position="1"/>
        <end position="19"/>
    </location>
</feature>
<keyword evidence="8" id="KW-0445">Lipid transport</keyword>
<dbReference type="Proteomes" id="UP001321473">
    <property type="component" value="Unassembled WGS sequence"/>
</dbReference>
<evidence type="ECO:0000256" key="11">
    <source>
        <dbReference type="ARBA" id="ARBA00023157"/>
    </source>
</evidence>
<gene>
    <name evidence="19" type="ORF">V5799_000323</name>
</gene>
<evidence type="ECO:0000259" key="18">
    <source>
        <dbReference type="PROSITE" id="PS50156"/>
    </source>
</evidence>
<dbReference type="GO" id="GO:0005319">
    <property type="term" value="F:lipid transporter activity"/>
    <property type="evidence" value="ECO:0007669"/>
    <property type="project" value="InterPro"/>
</dbReference>
<dbReference type="PANTHER" id="PTHR45727">
    <property type="entry name" value="NPC INTRACELLULAR CHOLESTEROL TRANSPORTER 1"/>
    <property type="match status" value="1"/>
</dbReference>
<evidence type="ECO:0000256" key="2">
    <source>
        <dbReference type="ARBA" id="ARBA00005585"/>
    </source>
</evidence>
<dbReference type="FunFam" id="1.20.1640.10:FF:000010">
    <property type="entry name" value="NPC intracellular cholesterol transporter 1"/>
    <property type="match status" value="1"/>
</dbReference>
<keyword evidence="14" id="KW-0753">Steroid metabolism</keyword>
<evidence type="ECO:0000313" key="19">
    <source>
        <dbReference type="EMBL" id="KAK8756971.1"/>
    </source>
</evidence>
<comment type="catalytic activity">
    <reaction evidence="15">
        <text>cholesterol(in) = cholesterol(out)</text>
        <dbReference type="Rhea" id="RHEA:39747"/>
        <dbReference type="ChEBI" id="CHEBI:16113"/>
    </reaction>
</comment>
<dbReference type="InterPro" id="IPR000731">
    <property type="entry name" value="SSD"/>
</dbReference>
<evidence type="ECO:0000256" key="17">
    <source>
        <dbReference type="SAM" id="SignalP"/>
    </source>
</evidence>
<keyword evidence="9" id="KW-0443">Lipid metabolism</keyword>
<feature type="transmembrane region" description="Helical" evidence="16">
    <location>
        <begin position="663"/>
        <end position="684"/>
    </location>
</feature>
<dbReference type="SUPFAM" id="SSF82866">
    <property type="entry name" value="Multidrug efflux transporter AcrB transmembrane domain"/>
    <property type="match status" value="2"/>
</dbReference>
<accession>A0AAQ4D3D1</accession>
<evidence type="ECO:0000256" key="12">
    <source>
        <dbReference type="ARBA" id="ARBA00023166"/>
    </source>
</evidence>
<dbReference type="InterPro" id="IPR032190">
    <property type="entry name" value="NPC1_N"/>
</dbReference>
<dbReference type="Pfam" id="PF16414">
    <property type="entry name" value="NPC1_N"/>
    <property type="match status" value="1"/>
</dbReference>
<dbReference type="PROSITE" id="PS50156">
    <property type="entry name" value="SSD"/>
    <property type="match status" value="1"/>
</dbReference>
<dbReference type="PANTHER" id="PTHR45727:SF2">
    <property type="entry name" value="NPC INTRACELLULAR CHOLESTEROL TRANSPORTER 1"/>
    <property type="match status" value="1"/>
</dbReference>
<keyword evidence="7 16" id="KW-1133">Transmembrane helix</keyword>
<keyword evidence="5 16" id="KW-0812">Transmembrane</keyword>
<evidence type="ECO:0000256" key="4">
    <source>
        <dbReference type="ARBA" id="ARBA00022548"/>
    </source>
</evidence>
<evidence type="ECO:0000256" key="9">
    <source>
        <dbReference type="ARBA" id="ARBA00023098"/>
    </source>
</evidence>
<dbReference type="GO" id="GO:0042632">
    <property type="term" value="P:cholesterol homeostasis"/>
    <property type="evidence" value="ECO:0007669"/>
    <property type="project" value="TreeGrafter"/>
</dbReference>
<comment type="subcellular location">
    <subcellularLocation>
        <location evidence="1">Endomembrane system</location>
        <topology evidence="1">Multi-pass membrane protein</topology>
    </subcellularLocation>
</comment>
<evidence type="ECO:0000256" key="15">
    <source>
        <dbReference type="ARBA" id="ARBA00034049"/>
    </source>
</evidence>
<dbReference type="GO" id="GO:0030301">
    <property type="term" value="P:cholesterol transport"/>
    <property type="evidence" value="ECO:0007669"/>
    <property type="project" value="UniProtKB-ARBA"/>
</dbReference>
<keyword evidence="3" id="KW-0813">Transport</keyword>
<keyword evidence="4" id="KW-0153">Cholesterol metabolism</keyword>
<protein>
    <recommendedName>
        <fullName evidence="18">SSD domain-containing protein</fullName>
    </recommendedName>
</protein>
<evidence type="ECO:0000256" key="3">
    <source>
        <dbReference type="ARBA" id="ARBA00022448"/>
    </source>
</evidence>
<dbReference type="GO" id="GO:0012505">
    <property type="term" value="C:endomembrane system"/>
    <property type="evidence" value="ECO:0007669"/>
    <property type="project" value="UniProtKB-SubCell"/>
</dbReference>
<dbReference type="GO" id="GO:0015485">
    <property type="term" value="F:cholesterol binding"/>
    <property type="evidence" value="ECO:0007669"/>
    <property type="project" value="TreeGrafter"/>
</dbReference>
<proteinExistence type="inferred from homology"/>
<feature type="transmembrane region" description="Helical" evidence="16">
    <location>
        <begin position="1272"/>
        <end position="1295"/>
    </location>
</feature>
<dbReference type="GO" id="GO:0005886">
    <property type="term" value="C:plasma membrane"/>
    <property type="evidence" value="ECO:0007669"/>
    <property type="project" value="TreeGrafter"/>
</dbReference>
<feature type="chain" id="PRO_5042942387" description="SSD domain-containing protein" evidence="17">
    <location>
        <begin position="20"/>
        <end position="1308"/>
    </location>
</feature>
<feature type="transmembrane region" description="Helical" evidence="16">
    <location>
        <begin position="879"/>
        <end position="897"/>
    </location>
</feature>
<keyword evidence="10 16" id="KW-0472">Membrane</keyword>
<evidence type="ECO:0000256" key="1">
    <source>
        <dbReference type="ARBA" id="ARBA00004127"/>
    </source>
</evidence>
<feature type="transmembrane region" description="Helical" evidence="16">
    <location>
        <begin position="696"/>
        <end position="720"/>
    </location>
</feature>
<name>A0AAQ4D3D1_AMBAM</name>
<dbReference type="EMBL" id="JARKHS020035718">
    <property type="protein sequence ID" value="KAK8756971.1"/>
    <property type="molecule type" value="Genomic_DNA"/>
</dbReference>
<dbReference type="Pfam" id="PF22314">
    <property type="entry name" value="NPC1_MLD"/>
    <property type="match status" value="1"/>
</dbReference>
<dbReference type="InterPro" id="IPR004765">
    <property type="entry name" value="NPC1-like"/>
</dbReference>
<evidence type="ECO:0000256" key="14">
    <source>
        <dbReference type="ARBA" id="ARBA00023221"/>
    </source>
</evidence>
<feature type="transmembrane region" description="Helical" evidence="16">
    <location>
        <begin position="769"/>
        <end position="791"/>
    </location>
</feature>
<feature type="transmembrane region" description="Helical" evidence="16">
    <location>
        <begin position="726"/>
        <end position="748"/>
    </location>
</feature>